<evidence type="ECO:0000256" key="1">
    <source>
        <dbReference type="SAM" id="MobiDB-lite"/>
    </source>
</evidence>
<keyword evidence="3" id="KW-1185">Reference proteome</keyword>
<protein>
    <submittedName>
        <fullName evidence="2">Uncharacterized protein</fullName>
    </submittedName>
</protein>
<gene>
    <name evidence="2" type="ORF">ACJMK2_016501</name>
</gene>
<evidence type="ECO:0000313" key="2">
    <source>
        <dbReference type="EMBL" id="KAL3852895.1"/>
    </source>
</evidence>
<name>A0ABD3UX91_SINWO</name>
<evidence type="ECO:0000313" key="3">
    <source>
        <dbReference type="Proteomes" id="UP001634394"/>
    </source>
</evidence>
<feature type="non-terminal residue" evidence="2">
    <location>
        <position position="42"/>
    </location>
</feature>
<comment type="caution">
    <text evidence="2">The sequence shown here is derived from an EMBL/GenBank/DDBJ whole genome shotgun (WGS) entry which is preliminary data.</text>
</comment>
<reference evidence="2 3" key="1">
    <citation type="submission" date="2024-11" db="EMBL/GenBank/DDBJ databases">
        <title>Chromosome-level genome assembly of the freshwater bivalve Anodonta woodiana.</title>
        <authorList>
            <person name="Chen X."/>
        </authorList>
    </citation>
    <scope>NUCLEOTIDE SEQUENCE [LARGE SCALE GENOMIC DNA]</scope>
    <source>
        <strain evidence="2">MN2024</strain>
        <tissue evidence="2">Gills</tissue>
    </source>
</reference>
<proteinExistence type="predicted"/>
<organism evidence="2 3">
    <name type="scientific">Sinanodonta woodiana</name>
    <name type="common">Chinese pond mussel</name>
    <name type="synonym">Anodonta woodiana</name>
    <dbReference type="NCBI Taxonomy" id="1069815"/>
    <lineage>
        <taxon>Eukaryota</taxon>
        <taxon>Metazoa</taxon>
        <taxon>Spiralia</taxon>
        <taxon>Lophotrochozoa</taxon>
        <taxon>Mollusca</taxon>
        <taxon>Bivalvia</taxon>
        <taxon>Autobranchia</taxon>
        <taxon>Heteroconchia</taxon>
        <taxon>Palaeoheterodonta</taxon>
        <taxon>Unionida</taxon>
        <taxon>Unionoidea</taxon>
        <taxon>Unionidae</taxon>
        <taxon>Unioninae</taxon>
        <taxon>Sinanodonta</taxon>
    </lineage>
</organism>
<accession>A0ABD3UX91</accession>
<feature type="region of interest" description="Disordered" evidence="1">
    <location>
        <begin position="1"/>
        <end position="20"/>
    </location>
</feature>
<dbReference type="Proteomes" id="UP001634394">
    <property type="component" value="Unassembled WGS sequence"/>
</dbReference>
<sequence length="42" mass="4906">MASYKCEKDEENDREKPDLRLKLPNDTIADTTSTKEYLCNVK</sequence>
<dbReference type="AlphaFoldDB" id="A0ABD3UX91"/>
<dbReference type="EMBL" id="JBJQND010000015">
    <property type="protein sequence ID" value="KAL3852895.1"/>
    <property type="molecule type" value="Genomic_DNA"/>
</dbReference>